<reference evidence="11" key="1">
    <citation type="submission" date="2023-06" db="EMBL/GenBank/DDBJ databases">
        <title>Genome-scale phylogeny and comparative genomics of the fungal order Sordariales.</title>
        <authorList>
            <consortium name="Lawrence Berkeley National Laboratory"/>
            <person name="Hensen N."/>
            <person name="Bonometti L."/>
            <person name="Westerberg I."/>
            <person name="Brannstrom I.O."/>
            <person name="Guillou S."/>
            <person name="Cros-Aarteil S."/>
            <person name="Calhoun S."/>
            <person name="Haridas S."/>
            <person name="Kuo A."/>
            <person name="Mondo S."/>
            <person name="Pangilinan J."/>
            <person name="Riley R."/>
            <person name="Labutti K."/>
            <person name="Andreopoulos B."/>
            <person name="Lipzen A."/>
            <person name="Chen C."/>
            <person name="Yanf M."/>
            <person name="Daum C."/>
            <person name="Ng V."/>
            <person name="Clum A."/>
            <person name="Steindorff A."/>
            <person name="Ohm R."/>
            <person name="Martin F."/>
            <person name="Silar P."/>
            <person name="Natvig D."/>
            <person name="Lalanne C."/>
            <person name="Gautier V."/>
            <person name="Ament-Velasquez S.L."/>
            <person name="Kruys A."/>
            <person name="Hutchinson M.I."/>
            <person name="Powell A.J."/>
            <person name="Barry K."/>
            <person name="Miller A.N."/>
            <person name="Grigoriev I.V."/>
            <person name="Debuchy R."/>
            <person name="Gladieux P."/>
            <person name="Thoren M.H."/>
            <person name="Johannesson H."/>
        </authorList>
    </citation>
    <scope>NUCLEOTIDE SEQUENCE</scope>
    <source>
        <strain evidence="11">CBS 606.72</strain>
    </source>
</reference>
<dbReference type="PANTHER" id="PTHR10556:SF28">
    <property type="entry name" value="VERY-LONG-CHAIN ENOYL-COA REDUCTASE"/>
    <property type="match status" value="1"/>
</dbReference>
<evidence type="ECO:0000256" key="5">
    <source>
        <dbReference type="ARBA" id="ARBA00022989"/>
    </source>
</evidence>
<dbReference type="GO" id="GO:0016020">
    <property type="term" value="C:membrane"/>
    <property type="evidence" value="ECO:0007669"/>
    <property type="project" value="UniProtKB-SubCell"/>
</dbReference>
<organism evidence="11 12">
    <name type="scientific">Immersiella caudata</name>
    <dbReference type="NCBI Taxonomy" id="314043"/>
    <lineage>
        <taxon>Eukaryota</taxon>
        <taxon>Fungi</taxon>
        <taxon>Dikarya</taxon>
        <taxon>Ascomycota</taxon>
        <taxon>Pezizomycotina</taxon>
        <taxon>Sordariomycetes</taxon>
        <taxon>Sordariomycetidae</taxon>
        <taxon>Sordariales</taxon>
        <taxon>Lasiosphaeriaceae</taxon>
        <taxon>Immersiella</taxon>
    </lineage>
</organism>
<dbReference type="Proteomes" id="UP001175000">
    <property type="component" value="Unassembled WGS sequence"/>
</dbReference>
<dbReference type="PROSITE" id="PS50244">
    <property type="entry name" value="S5A_REDUCTASE"/>
    <property type="match status" value="1"/>
</dbReference>
<keyword evidence="7" id="KW-0443">Lipid metabolism</keyword>
<feature type="transmembrane region" description="Helical" evidence="9">
    <location>
        <begin position="260"/>
        <end position="285"/>
    </location>
</feature>
<evidence type="ECO:0000313" key="11">
    <source>
        <dbReference type="EMBL" id="KAK0626326.1"/>
    </source>
</evidence>
<dbReference type="InterPro" id="IPR001104">
    <property type="entry name" value="3-oxo-5_a-steroid_4-DH_C"/>
</dbReference>
<keyword evidence="3" id="KW-0444">Lipid biosynthesis</keyword>
<dbReference type="GO" id="GO:0016627">
    <property type="term" value="F:oxidoreductase activity, acting on the CH-CH group of donors"/>
    <property type="evidence" value="ECO:0007669"/>
    <property type="project" value="InterPro"/>
</dbReference>
<dbReference type="Pfam" id="PF02544">
    <property type="entry name" value="Steroid_dh"/>
    <property type="match status" value="1"/>
</dbReference>
<evidence type="ECO:0000256" key="2">
    <source>
        <dbReference type="ARBA" id="ARBA00007742"/>
    </source>
</evidence>
<dbReference type="Gene3D" id="1.20.120.1630">
    <property type="match status" value="1"/>
</dbReference>
<evidence type="ECO:0000256" key="3">
    <source>
        <dbReference type="ARBA" id="ARBA00022516"/>
    </source>
</evidence>
<evidence type="ECO:0000256" key="6">
    <source>
        <dbReference type="ARBA" id="ARBA00023002"/>
    </source>
</evidence>
<evidence type="ECO:0000259" key="10">
    <source>
        <dbReference type="Pfam" id="PF02544"/>
    </source>
</evidence>
<feature type="transmembrane region" description="Helical" evidence="9">
    <location>
        <begin position="92"/>
        <end position="112"/>
    </location>
</feature>
<keyword evidence="12" id="KW-1185">Reference proteome</keyword>
<feature type="domain" description="3-oxo-5-alpha-steroid 4-dehydrogenase C-terminal" evidence="10">
    <location>
        <begin position="166"/>
        <end position="315"/>
    </location>
</feature>
<evidence type="ECO:0000256" key="9">
    <source>
        <dbReference type="SAM" id="Phobius"/>
    </source>
</evidence>
<evidence type="ECO:0000256" key="8">
    <source>
        <dbReference type="ARBA" id="ARBA00023136"/>
    </source>
</evidence>
<evidence type="ECO:0000256" key="1">
    <source>
        <dbReference type="ARBA" id="ARBA00004141"/>
    </source>
</evidence>
<comment type="subcellular location">
    <subcellularLocation>
        <location evidence="1">Membrane</location>
        <topology evidence="1">Multi-pass membrane protein</topology>
    </subcellularLocation>
</comment>
<evidence type="ECO:0000313" key="12">
    <source>
        <dbReference type="Proteomes" id="UP001175000"/>
    </source>
</evidence>
<sequence>MAPSTISLRLTNRAPKKPVKKLPESLDLPRNATVEDVKILIAKKTGISDYNRIGLFDPTTKKTLKDRKALIGEEQGVVSTGELVVKDLGPQIAWSTVFMIEYAGPILFHLLIPCIRQYIYFFPPYIYKNERETGVSPIQWILFTLFQLHFFKREYETLAVHKFSANTMPVRNIVRNSAFYWIMAGLLSAWDIYAPGSSSDRETFGFLDGVGLALFFIGETCNYIVHKHLSSLRKPGGTEKGIPNCIGSNWVTSPNYMFEVLAWVGVILISRSWAVVLFICGGIVYMRDWSKGKESALRKEFGDKYKKKRYTMLPGLI</sequence>
<dbReference type="PANTHER" id="PTHR10556">
    <property type="entry name" value="3-OXO-5-ALPHA-STEROID 4-DEHYDROGENASE"/>
    <property type="match status" value="1"/>
</dbReference>
<comment type="caution">
    <text evidence="11">The sequence shown here is derived from an EMBL/GenBank/DDBJ whole genome shotgun (WGS) entry which is preliminary data.</text>
</comment>
<comment type="similarity">
    <text evidence="2">Belongs to the steroid 5-alpha reductase family.</text>
</comment>
<keyword evidence="6" id="KW-0560">Oxidoreductase</keyword>
<protein>
    <submittedName>
        <fullName evidence="11">3-oxo-5-alpha-steroid 4-dehydrogenase-domain-containing protein</fullName>
    </submittedName>
</protein>
<proteinExistence type="inferred from homology"/>
<feature type="transmembrane region" description="Helical" evidence="9">
    <location>
        <begin position="178"/>
        <end position="194"/>
    </location>
</feature>
<keyword evidence="5 9" id="KW-1133">Transmembrane helix</keyword>
<dbReference type="GO" id="GO:0042761">
    <property type="term" value="P:very long-chain fatty acid biosynthetic process"/>
    <property type="evidence" value="ECO:0007669"/>
    <property type="project" value="TreeGrafter"/>
</dbReference>
<evidence type="ECO:0000256" key="4">
    <source>
        <dbReference type="ARBA" id="ARBA00022692"/>
    </source>
</evidence>
<name>A0AA39X2Z8_9PEZI</name>
<dbReference type="AlphaFoldDB" id="A0AA39X2Z8"/>
<evidence type="ECO:0000256" key="7">
    <source>
        <dbReference type="ARBA" id="ARBA00023098"/>
    </source>
</evidence>
<feature type="transmembrane region" description="Helical" evidence="9">
    <location>
        <begin position="206"/>
        <end position="225"/>
    </location>
</feature>
<dbReference type="InterPro" id="IPR039357">
    <property type="entry name" value="SRD5A/TECR"/>
</dbReference>
<keyword evidence="4 9" id="KW-0812">Transmembrane</keyword>
<accession>A0AA39X2Z8</accession>
<keyword evidence="8 9" id="KW-0472">Membrane</keyword>
<gene>
    <name evidence="11" type="ORF">B0T14DRAFT_100565</name>
</gene>
<dbReference type="EMBL" id="JAULSU010000002">
    <property type="protein sequence ID" value="KAK0626326.1"/>
    <property type="molecule type" value="Genomic_DNA"/>
</dbReference>